<evidence type="ECO:0000313" key="12">
    <source>
        <dbReference type="Proteomes" id="UP001432027"/>
    </source>
</evidence>
<dbReference type="EC" id="2.4.1.17" evidence="3"/>
<reference evidence="11" key="1">
    <citation type="submission" date="2023-10" db="EMBL/GenBank/DDBJ databases">
        <title>Genome assembly of Pristionchus species.</title>
        <authorList>
            <person name="Yoshida K."/>
            <person name="Sommer R.J."/>
        </authorList>
    </citation>
    <scope>NUCLEOTIDE SEQUENCE</scope>
    <source>
        <strain evidence="11">RS0144</strain>
    </source>
</reference>
<evidence type="ECO:0000313" key="11">
    <source>
        <dbReference type="EMBL" id="GMS92383.1"/>
    </source>
</evidence>
<dbReference type="PANTHER" id="PTHR48043:SF23">
    <property type="entry name" value="UDP-GLUCURONOSYLTRANSFERASE"/>
    <property type="match status" value="1"/>
</dbReference>
<keyword evidence="6" id="KW-0812">Transmembrane</keyword>
<evidence type="ECO:0000256" key="7">
    <source>
        <dbReference type="ARBA" id="ARBA00022729"/>
    </source>
</evidence>
<evidence type="ECO:0000256" key="1">
    <source>
        <dbReference type="ARBA" id="ARBA00004167"/>
    </source>
</evidence>
<keyword evidence="7" id="KW-0732">Signal</keyword>
<keyword evidence="12" id="KW-1185">Reference proteome</keyword>
<keyword evidence="8" id="KW-1133">Transmembrane helix</keyword>
<evidence type="ECO:0000256" key="10">
    <source>
        <dbReference type="ARBA" id="ARBA00047475"/>
    </source>
</evidence>
<proteinExistence type="inferred from homology"/>
<dbReference type="Pfam" id="PF00201">
    <property type="entry name" value="UDPGT"/>
    <property type="match status" value="1"/>
</dbReference>
<evidence type="ECO:0000256" key="6">
    <source>
        <dbReference type="ARBA" id="ARBA00022692"/>
    </source>
</evidence>
<keyword evidence="9" id="KW-0472">Membrane</keyword>
<evidence type="ECO:0000256" key="9">
    <source>
        <dbReference type="ARBA" id="ARBA00023136"/>
    </source>
</evidence>
<evidence type="ECO:0000256" key="3">
    <source>
        <dbReference type="ARBA" id="ARBA00012544"/>
    </source>
</evidence>
<accession>A0AAV5TFW2</accession>
<evidence type="ECO:0000256" key="4">
    <source>
        <dbReference type="ARBA" id="ARBA00022676"/>
    </source>
</evidence>
<feature type="non-terminal residue" evidence="11">
    <location>
        <position position="475"/>
    </location>
</feature>
<evidence type="ECO:0000256" key="2">
    <source>
        <dbReference type="ARBA" id="ARBA00009995"/>
    </source>
</evidence>
<keyword evidence="4" id="KW-0328">Glycosyltransferase</keyword>
<dbReference type="GO" id="GO:0015020">
    <property type="term" value="F:glucuronosyltransferase activity"/>
    <property type="evidence" value="ECO:0007669"/>
    <property type="project" value="UniProtKB-EC"/>
</dbReference>
<comment type="catalytic activity">
    <reaction evidence="10">
        <text>glucuronate acceptor + UDP-alpha-D-glucuronate = acceptor beta-D-glucuronoside + UDP + H(+)</text>
        <dbReference type="Rhea" id="RHEA:21032"/>
        <dbReference type="ChEBI" id="CHEBI:15378"/>
        <dbReference type="ChEBI" id="CHEBI:58052"/>
        <dbReference type="ChEBI" id="CHEBI:58223"/>
        <dbReference type="ChEBI" id="CHEBI:132367"/>
        <dbReference type="ChEBI" id="CHEBI:132368"/>
        <dbReference type="EC" id="2.4.1.17"/>
    </reaction>
</comment>
<dbReference type="InterPro" id="IPR002213">
    <property type="entry name" value="UDP_glucos_trans"/>
</dbReference>
<dbReference type="AlphaFoldDB" id="A0AAV5TFW2"/>
<organism evidence="11 12">
    <name type="scientific">Pristionchus entomophagus</name>
    <dbReference type="NCBI Taxonomy" id="358040"/>
    <lineage>
        <taxon>Eukaryota</taxon>
        <taxon>Metazoa</taxon>
        <taxon>Ecdysozoa</taxon>
        <taxon>Nematoda</taxon>
        <taxon>Chromadorea</taxon>
        <taxon>Rhabditida</taxon>
        <taxon>Rhabditina</taxon>
        <taxon>Diplogasteromorpha</taxon>
        <taxon>Diplogasteroidea</taxon>
        <taxon>Neodiplogasteridae</taxon>
        <taxon>Pristionchus</taxon>
    </lineage>
</organism>
<dbReference type="InterPro" id="IPR050271">
    <property type="entry name" value="UDP-glycosyltransferase"/>
</dbReference>
<dbReference type="EMBL" id="BTSX01000004">
    <property type="protein sequence ID" value="GMS92383.1"/>
    <property type="molecule type" value="Genomic_DNA"/>
</dbReference>
<keyword evidence="5" id="KW-0808">Transferase</keyword>
<dbReference type="Gene3D" id="3.40.50.2000">
    <property type="entry name" value="Glycogen Phosphorylase B"/>
    <property type="match status" value="2"/>
</dbReference>
<comment type="similarity">
    <text evidence="2">Belongs to the UDP-glycosyltransferase family.</text>
</comment>
<dbReference type="SUPFAM" id="SSF53756">
    <property type="entry name" value="UDP-Glycosyltransferase/glycogen phosphorylase"/>
    <property type="match status" value="1"/>
</dbReference>
<evidence type="ECO:0000256" key="5">
    <source>
        <dbReference type="ARBA" id="ARBA00022679"/>
    </source>
</evidence>
<dbReference type="Proteomes" id="UP001432027">
    <property type="component" value="Unassembled WGS sequence"/>
</dbReference>
<dbReference type="CDD" id="cd03784">
    <property type="entry name" value="GT1_Gtf-like"/>
    <property type="match status" value="1"/>
</dbReference>
<gene>
    <name evidence="11" type="ORF">PENTCL1PPCAC_14558</name>
</gene>
<comment type="subcellular location">
    <subcellularLocation>
        <location evidence="1">Membrane</location>
        <topology evidence="1">Single-pass membrane protein</topology>
    </subcellularLocation>
</comment>
<dbReference type="FunFam" id="3.40.50.2000:FF:000038">
    <property type="entry name" value="UDP-GlucuronosylTransferase"/>
    <property type="match status" value="1"/>
</dbReference>
<dbReference type="PANTHER" id="PTHR48043">
    <property type="entry name" value="EG:EG0003.4 PROTEIN-RELATED"/>
    <property type="match status" value="1"/>
</dbReference>
<evidence type="ECO:0000256" key="8">
    <source>
        <dbReference type="ARBA" id="ARBA00022989"/>
    </source>
</evidence>
<sequence>MRFLAYNPQFLTSHVNFISKLADALISEGHEVVMVSPRTETTVGTPQTRARVLESPEAAAFEVVANAGLASVWKSSDILTEIKMQYRPMFSTWVRQCNFTLHDTALLEVLKKEKFDAGFTESFDVCGYAILYLLGIEKYATTVSLATLDGHFGITQVPVNTAYVPSMMGGKFGASMTLWERFLNTLTYRAFDGLLEEIADQLQDLANDYFEQPPDVREVMANTSLVFFNSDPLADFPKLTSPRAIDIGGISVHSGYKSLDEYWSSVLDLHPRTILLSFGTFVKAHLMPLQYRNSIRKALAKFPDVTFVVKYENVDHHFSDGLPNVVETTWAPQHDMLHDPRLTAFITHGGQGSITEASEAGVPLVCIPVTADQFRNARQVERNGVGVMLSKEELAEPARLEEAISTILTDESYRLNARKLAQTIADRPFSMKDVFVRNMEFLAKHGPLRRLDHIGSKFSSIQYYLLDLIFTITFV</sequence>
<name>A0AAV5TFW2_9BILA</name>
<protein>
    <recommendedName>
        <fullName evidence="3">glucuronosyltransferase</fullName>
        <ecNumber evidence="3">2.4.1.17</ecNumber>
    </recommendedName>
</protein>
<dbReference type="GO" id="GO:0016020">
    <property type="term" value="C:membrane"/>
    <property type="evidence" value="ECO:0007669"/>
    <property type="project" value="UniProtKB-SubCell"/>
</dbReference>
<comment type="caution">
    <text evidence="11">The sequence shown here is derived from an EMBL/GenBank/DDBJ whole genome shotgun (WGS) entry which is preliminary data.</text>
</comment>